<organism evidence="2">
    <name type="scientific">uncultured Cytophagales bacterium</name>
    <dbReference type="NCBI Taxonomy" id="158755"/>
    <lineage>
        <taxon>Bacteria</taxon>
        <taxon>Pseudomonadati</taxon>
        <taxon>Bacteroidota</taxon>
        <taxon>Sphingobacteriia</taxon>
        <taxon>Sphingobacteriales</taxon>
        <taxon>environmental samples</taxon>
    </lineage>
</organism>
<reference evidence="2" key="1">
    <citation type="submission" date="2020-02" db="EMBL/GenBank/DDBJ databases">
        <authorList>
            <person name="Meier V. D."/>
        </authorList>
    </citation>
    <scope>NUCLEOTIDE SEQUENCE</scope>
    <source>
        <strain evidence="2">AVDCRST_MAG56</strain>
    </source>
</reference>
<dbReference type="EMBL" id="CADCTQ010000243">
    <property type="protein sequence ID" value="CAA9266787.1"/>
    <property type="molecule type" value="Genomic_DNA"/>
</dbReference>
<sequence>MRGTEQSSPYPLPACTGKPIPRDSLKTMAPGFSTRRHEKA</sequence>
<proteinExistence type="predicted"/>
<accession>A0A6J4J3A3</accession>
<evidence type="ECO:0000256" key="1">
    <source>
        <dbReference type="SAM" id="MobiDB-lite"/>
    </source>
</evidence>
<dbReference type="AlphaFoldDB" id="A0A6J4J3A3"/>
<feature type="region of interest" description="Disordered" evidence="1">
    <location>
        <begin position="1"/>
        <end position="40"/>
    </location>
</feature>
<protein>
    <submittedName>
        <fullName evidence="2">Uncharacterized protein</fullName>
    </submittedName>
</protein>
<gene>
    <name evidence="2" type="ORF">AVDCRST_MAG56-2816</name>
</gene>
<evidence type="ECO:0000313" key="2">
    <source>
        <dbReference type="EMBL" id="CAA9266787.1"/>
    </source>
</evidence>
<name>A0A6J4J3A3_9SPHI</name>